<dbReference type="SUPFAM" id="SSF143120">
    <property type="entry name" value="YefM-like"/>
    <property type="match status" value="1"/>
</dbReference>
<evidence type="ECO:0000256" key="1">
    <source>
        <dbReference type="ARBA" id="ARBA00009981"/>
    </source>
</evidence>
<protein>
    <submittedName>
        <fullName evidence="2">Prevent-host-death protein</fullName>
    </submittedName>
</protein>
<dbReference type="RefSeq" id="WP_040201486.1">
    <property type="nucleotide sequence ID" value="NZ_CP010311.1"/>
</dbReference>
<proteinExistence type="inferred from homology"/>
<dbReference type="InterPro" id="IPR036165">
    <property type="entry name" value="YefM-like_sf"/>
</dbReference>
<evidence type="ECO:0000313" key="2">
    <source>
        <dbReference type="EMBL" id="AJF07562.1"/>
    </source>
</evidence>
<evidence type="ECO:0000313" key="3">
    <source>
        <dbReference type="Proteomes" id="UP000035036"/>
    </source>
</evidence>
<gene>
    <name evidence="2" type="ORF">GSUB_14795</name>
</gene>
<dbReference type="HOGENOM" id="CLU_190806_0_0_7"/>
<accession>A0A0B5FH99</accession>
<sequence>MKAITANELKTRGVASIESALAEGDEAIISVRGKERYVVMDMEAYNRLRVCELEAALYEARREVDGGQAVTESVEEHIDRLRKMDP</sequence>
<organism evidence="2 3">
    <name type="scientific">Geoalkalibacter subterraneus</name>
    <dbReference type="NCBI Taxonomy" id="483547"/>
    <lineage>
        <taxon>Bacteria</taxon>
        <taxon>Pseudomonadati</taxon>
        <taxon>Thermodesulfobacteriota</taxon>
        <taxon>Desulfuromonadia</taxon>
        <taxon>Desulfuromonadales</taxon>
        <taxon>Geoalkalibacteraceae</taxon>
        <taxon>Geoalkalibacter</taxon>
    </lineage>
</organism>
<dbReference type="KEGG" id="gsb:GSUB_14795"/>
<dbReference type="AlphaFoldDB" id="A0A0B5FH99"/>
<dbReference type="EMBL" id="CP010311">
    <property type="protein sequence ID" value="AJF07562.1"/>
    <property type="molecule type" value="Genomic_DNA"/>
</dbReference>
<reference evidence="2 3" key="1">
    <citation type="journal article" date="2015" name="Genome Announc.">
        <title>Genomes of Geoalkalibacter ferrihydriticus Z-0531T and Geoalkalibacter subterraneus Red1T, Two Haloalkaliphilic Metal-Reducing Deltaproteobacteria.</title>
        <authorList>
            <person name="Badalamenti J.P."/>
            <person name="Krajmalnik-Brown R."/>
            <person name="Torres C.I."/>
            <person name="Bond D.R."/>
        </authorList>
    </citation>
    <scope>NUCLEOTIDE SEQUENCE [LARGE SCALE GENOMIC DNA]</scope>
    <source>
        <strain evidence="2 3">Red1</strain>
    </source>
</reference>
<dbReference type="Proteomes" id="UP000035036">
    <property type="component" value="Chromosome"/>
</dbReference>
<dbReference type="OrthoDB" id="9814740at2"/>
<comment type="similarity">
    <text evidence="1">Belongs to the phD/YefM antitoxin family.</text>
</comment>
<keyword evidence="3" id="KW-1185">Reference proteome</keyword>
<name>A0A0B5FH99_9BACT</name>